<organism evidence="2 3">
    <name type="scientific">Fulvivirga sediminis</name>
    <dbReference type="NCBI Taxonomy" id="2803949"/>
    <lineage>
        <taxon>Bacteria</taxon>
        <taxon>Pseudomonadati</taxon>
        <taxon>Bacteroidota</taxon>
        <taxon>Cytophagia</taxon>
        <taxon>Cytophagales</taxon>
        <taxon>Fulvivirgaceae</taxon>
        <taxon>Fulvivirga</taxon>
    </lineage>
</organism>
<dbReference type="InterPro" id="IPR019734">
    <property type="entry name" value="TPR_rpt"/>
</dbReference>
<keyword evidence="3" id="KW-1185">Reference proteome</keyword>
<dbReference type="EMBL" id="JAESIY010000003">
    <property type="protein sequence ID" value="MBL3655679.1"/>
    <property type="molecule type" value="Genomic_DNA"/>
</dbReference>
<gene>
    <name evidence="2" type="ORF">JL102_06040</name>
</gene>
<proteinExistence type="predicted"/>
<feature type="compositionally biased region" description="Low complexity" evidence="1">
    <location>
        <begin position="245"/>
        <end position="257"/>
    </location>
</feature>
<feature type="compositionally biased region" description="Basic and acidic residues" evidence="1">
    <location>
        <begin position="153"/>
        <end position="165"/>
    </location>
</feature>
<dbReference type="RefSeq" id="WP_202243365.1">
    <property type="nucleotide sequence ID" value="NZ_JAESIY010000003.1"/>
</dbReference>
<dbReference type="Pfam" id="PF13174">
    <property type="entry name" value="TPR_6"/>
    <property type="match status" value="1"/>
</dbReference>
<accession>A0A937F6S8</accession>
<reference evidence="2" key="1">
    <citation type="submission" date="2021-01" db="EMBL/GenBank/DDBJ databases">
        <title>Fulvivirga kasyanovii gen. nov., sp nov., a novel member of the phylum Bacteroidetes isolated from seawater in a mussel farm.</title>
        <authorList>
            <person name="Zhao L.-H."/>
            <person name="Wang Z.-J."/>
        </authorList>
    </citation>
    <scope>NUCLEOTIDE SEQUENCE</scope>
    <source>
        <strain evidence="2">2943</strain>
    </source>
</reference>
<feature type="region of interest" description="Disordered" evidence="1">
    <location>
        <begin position="136"/>
        <end position="267"/>
    </location>
</feature>
<evidence type="ECO:0000256" key="1">
    <source>
        <dbReference type="SAM" id="MobiDB-lite"/>
    </source>
</evidence>
<evidence type="ECO:0000313" key="3">
    <source>
        <dbReference type="Proteomes" id="UP000659388"/>
    </source>
</evidence>
<sequence>MNKQKFIKIVKNYNNISEEDRTKLHELVKNYPYSQILHTLIAKANNDANTDIATQTLQYAALYASDRHVLRDIIEEKPVEEEVIATDDEESETIEKTGFSVSIDENGLQSEELRDSVLLDLEALRKSKESYLEWVEEHPEVEKQTSSKNTTKKSTEESSASKDSKATSSKESTAKKAAKTSTKSTSKKSTASNKKTTTAKAKPKAKTSEAKDGGSTTKRKTSSTPSKTNKEEQDQIIAQFINSEPSLSAKAKPSSAAQVDLSESSTHFSDDLVSENLAKILIGQGKKDKAIDIYKKLIWKFPQKKSYFATQIKDLQK</sequence>
<feature type="compositionally biased region" description="Basic and acidic residues" evidence="1">
    <location>
        <begin position="136"/>
        <end position="145"/>
    </location>
</feature>
<evidence type="ECO:0000313" key="2">
    <source>
        <dbReference type="EMBL" id="MBL3655679.1"/>
    </source>
</evidence>
<comment type="caution">
    <text evidence="2">The sequence shown here is derived from an EMBL/GenBank/DDBJ whole genome shotgun (WGS) entry which is preliminary data.</text>
</comment>
<dbReference type="AlphaFoldDB" id="A0A937F6S8"/>
<evidence type="ECO:0008006" key="4">
    <source>
        <dbReference type="Google" id="ProtNLM"/>
    </source>
</evidence>
<protein>
    <recommendedName>
        <fullName evidence="4">Tetratricopeptide repeat protein</fullName>
    </recommendedName>
</protein>
<dbReference type="Proteomes" id="UP000659388">
    <property type="component" value="Unassembled WGS sequence"/>
</dbReference>
<feature type="compositionally biased region" description="Low complexity" evidence="1">
    <location>
        <begin position="179"/>
        <end position="200"/>
    </location>
</feature>
<name>A0A937F6S8_9BACT</name>